<sequence length="1184" mass="133796">MGRLAEMQRKLLEQMMGPEAMGTANANLTWQDEKVCRNFLCGTCPHTLFTNTKMDLGACPKSHTERLKTEFLAAREANPSDPIFNRFQMEYESNIFAFVDECDRRIRAAHRRLEKTPEENAKTTNLMREIAEIELAIQGGTEKIEALGEQGKVDESMREMAAIEALKSEKADKERELQQLTDTSGASGHQKLRVCDVCGAYLSVLDSDRRLADHFGGKMHLGYHELRNMLAKFKEEREKRAKAFRDASSIPSSVLFPASRVKQEIWDDDETALAPELDICTLPAWREQLPLLQELQNLIRGLRSAGPTRHAEWERGIDRRVSSRARYARSRRTEELAEYLTEFSACTSVPIRVLSHTRDDVAAEITLLEYADFKREIEELTNDLHDEYDNPNSWPAEKQAAWTKLITVYPSLKEKTPQEVAEMQAETILNSNHYISDLLKEHTRTIHAPNFETLLADIRPFLAPSEVDSLGNDDGLQDENAALWPLVSQVDVYCRSELLSTGLVLVDLPGGGDANRARTRIAESYMDTCDHLMVVSTAVRPGDEATFQDLMTKALRNRLRLTKSDDISADEIIRSMGRNLPEELRVLQEKTIPQNIKDLNLAKRDLQVAREKEKACVEAILRFQQGQAPQVQASTSGVKRKCTDTQAEASKRPKASVGVANRHGPSNAAQNSASQHLMISPEETSLQDLLSESFVAREAQTSAESMVEEKEHKLSKLRIMRTTLCAKVRSEVCALYLQLFAHNVHMNTGKRTRRILADNFRRELHDLQGNNGPNPTVISVSAKEFSKFKGRLVDGEPIFTSEEDTGIPALRRHLLGLANHRYRASIEGLKHLLHNLATSLSRYIDNDTTDDTHKELKLAMIARWDSTHRHRISVTRVKGEDALGAPQQQTKYEDFLAPRLEKVLMDLIKRKMETWQSSFPGRLCTNATNAHKLAAQEAPAILLEVISRMRWQTLNAVCRRDGEYREHDLNDVLSQPFVEKILGSWQRTFRTRVFEDLREKAVKSVNVVLEDVRRSVMGTPIQAVTLRRMHMSADALEDSLELLLGQINEILQSKQVSLSSNIVPFIQAKMVPAYIEALGRTGPGSLAVRRTRLHTFVKTRSEELYEGLSQVLQSGLAEILAEIKTLVTERFEELAVEIQDAVTAAWQSPRENPDERAAEQRVKEILATLDEFADSLPLEANAAV</sequence>
<dbReference type="EMBL" id="JANHOG010000190">
    <property type="protein sequence ID" value="KAJ3557022.1"/>
    <property type="molecule type" value="Genomic_DNA"/>
</dbReference>
<organism evidence="1 2">
    <name type="scientific">Phlebia brevispora</name>
    <dbReference type="NCBI Taxonomy" id="194682"/>
    <lineage>
        <taxon>Eukaryota</taxon>
        <taxon>Fungi</taxon>
        <taxon>Dikarya</taxon>
        <taxon>Basidiomycota</taxon>
        <taxon>Agaricomycotina</taxon>
        <taxon>Agaricomycetes</taxon>
        <taxon>Polyporales</taxon>
        <taxon>Meruliaceae</taxon>
        <taxon>Phlebia</taxon>
    </lineage>
</organism>
<comment type="caution">
    <text evidence="1">The sequence shown here is derived from an EMBL/GenBank/DDBJ whole genome shotgun (WGS) entry which is preliminary data.</text>
</comment>
<name>A0ACC1TAL2_9APHY</name>
<accession>A0ACC1TAL2</accession>
<proteinExistence type="predicted"/>
<evidence type="ECO:0000313" key="2">
    <source>
        <dbReference type="Proteomes" id="UP001148662"/>
    </source>
</evidence>
<dbReference type="Proteomes" id="UP001148662">
    <property type="component" value="Unassembled WGS sequence"/>
</dbReference>
<evidence type="ECO:0000313" key="1">
    <source>
        <dbReference type="EMBL" id="KAJ3557022.1"/>
    </source>
</evidence>
<protein>
    <submittedName>
        <fullName evidence="1">Uncharacterized protein</fullName>
    </submittedName>
</protein>
<reference evidence="1" key="1">
    <citation type="submission" date="2022-07" db="EMBL/GenBank/DDBJ databases">
        <title>Genome Sequence of Phlebia brevispora.</title>
        <authorList>
            <person name="Buettner E."/>
        </authorList>
    </citation>
    <scope>NUCLEOTIDE SEQUENCE</scope>
    <source>
        <strain evidence="1">MPL23</strain>
    </source>
</reference>
<keyword evidence="2" id="KW-1185">Reference proteome</keyword>
<gene>
    <name evidence="1" type="ORF">NM688_g1695</name>
</gene>